<organism evidence="3 4">
    <name type="scientific">Modicella reniformis</name>
    <dbReference type="NCBI Taxonomy" id="1440133"/>
    <lineage>
        <taxon>Eukaryota</taxon>
        <taxon>Fungi</taxon>
        <taxon>Fungi incertae sedis</taxon>
        <taxon>Mucoromycota</taxon>
        <taxon>Mortierellomycotina</taxon>
        <taxon>Mortierellomycetes</taxon>
        <taxon>Mortierellales</taxon>
        <taxon>Mortierellaceae</taxon>
        <taxon>Modicella</taxon>
    </lineage>
</organism>
<dbReference type="PANTHER" id="PTHR13526">
    <property type="entry name" value="TRANSCRIPTION FACTOR SPT20 HOMOLOG"/>
    <property type="match status" value="1"/>
</dbReference>
<dbReference type="InterPro" id="IPR021950">
    <property type="entry name" value="Spt20"/>
</dbReference>
<feature type="region of interest" description="Disordered" evidence="1">
    <location>
        <begin position="486"/>
        <end position="505"/>
    </location>
</feature>
<dbReference type="GO" id="GO:0000124">
    <property type="term" value="C:SAGA complex"/>
    <property type="evidence" value="ECO:0007669"/>
    <property type="project" value="InterPro"/>
</dbReference>
<feature type="compositionally biased region" description="Basic and acidic residues" evidence="1">
    <location>
        <begin position="347"/>
        <end position="357"/>
    </location>
</feature>
<feature type="compositionally biased region" description="Low complexity" evidence="1">
    <location>
        <begin position="28"/>
        <end position="41"/>
    </location>
</feature>
<feature type="region of interest" description="Disordered" evidence="1">
    <location>
        <begin position="80"/>
        <end position="106"/>
    </location>
</feature>
<feature type="compositionally biased region" description="Polar residues" evidence="1">
    <location>
        <begin position="80"/>
        <end position="89"/>
    </location>
</feature>
<dbReference type="Pfam" id="PF12090">
    <property type="entry name" value="Spt20_SEP"/>
    <property type="match status" value="1"/>
</dbReference>
<proteinExistence type="predicted"/>
<dbReference type="InterPro" id="IPR046468">
    <property type="entry name" value="Spt20-like_SEP"/>
</dbReference>
<dbReference type="Proteomes" id="UP000749646">
    <property type="component" value="Unassembled WGS sequence"/>
</dbReference>
<feature type="compositionally biased region" description="Polar residues" evidence="1">
    <location>
        <begin position="10"/>
        <end position="27"/>
    </location>
</feature>
<evidence type="ECO:0000256" key="1">
    <source>
        <dbReference type="SAM" id="MobiDB-lite"/>
    </source>
</evidence>
<reference evidence="3" key="1">
    <citation type="journal article" date="2020" name="Fungal Divers.">
        <title>Resolving the Mortierellaceae phylogeny through synthesis of multi-gene phylogenetics and phylogenomics.</title>
        <authorList>
            <person name="Vandepol N."/>
            <person name="Liber J."/>
            <person name="Desiro A."/>
            <person name="Na H."/>
            <person name="Kennedy M."/>
            <person name="Barry K."/>
            <person name="Grigoriev I.V."/>
            <person name="Miller A.N."/>
            <person name="O'Donnell K."/>
            <person name="Stajich J.E."/>
            <person name="Bonito G."/>
        </authorList>
    </citation>
    <scope>NUCLEOTIDE SEQUENCE</scope>
    <source>
        <strain evidence="3">MES-2147</strain>
    </source>
</reference>
<dbReference type="EMBL" id="JAAAHW010003656">
    <property type="protein sequence ID" value="KAF9981816.1"/>
    <property type="molecule type" value="Genomic_DNA"/>
</dbReference>
<feature type="compositionally biased region" description="Basic and acidic residues" evidence="1">
    <location>
        <begin position="289"/>
        <end position="300"/>
    </location>
</feature>
<feature type="region of interest" description="Disordered" evidence="1">
    <location>
        <begin position="335"/>
        <end position="357"/>
    </location>
</feature>
<sequence>MATAIEHHSNQQQGSQYGASSIQTANMSSSSRGPKSPSLNSPNGLISPSRSGEGKKKARSLSLQTKIQTSQIDVIMSESPRTALSSPNTAGALINQDRSGLTPRGTKRSIDEIHLSAKELGKMDLLEKYKRFPASFIIHLYETHFKFENQDGVVLFNSPMKIVLKSIQEKRLPSGLLDIIKSAGCPYYEGRLIVEVIDHRKRPENNPTTKRVVLSPTQETLWADLSMLHEEAAESWSNDLMLDVESKILIATEAPLCLDPSPMVTILSNEISYHQTSATQRTRKRRKWNSLEREQEAARKAEEDKLMSMMDEKSTVNFQPNFSRLAFLKEWRQKKKQEETQPIPVLDPKKSKAKRQDMSILPDGRKIVRTIRFEQEDKKRNYKMYFMFNIMQCPDQTFEAIMRYGTAPDSAVNGGVRKFHLGPEQCADTYVQSLKTIYFTPVSCLISDTTPTSTNTSKANAAAAAAAAAASAATVVVTTTPGVNIGANSNANPTTPVTPTNANAA</sequence>
<evidence type="ECO:0000313" key="3">
    <source>
        <dbReference type="EMBL" id="KAF9981816.1"/>
    </source>
</evidence>
<dbReference type="GO" id="GO:0003712">
    <property type="term" value="F:transcription coregulator activity"/>
    <property type="evidence" value="ECO:0007669"/>
    <property type="project" value="InterPro"/>
</dbReference>
<dbReference type="PANTHER" id="PTHR13526:SF8">
    <property type="entry name" value="TRANSCRIPTION FACTOR SPT20 HOMOLOG"/>
    <property type="match status" value="1"/>
</dbReference>
<protein>
    <submittedName>
        <fullName evidence="3">Transcription factor spt20</fullName>
    </submittedName>
</protein>
<evidence type="ECO:0000259" key="2">
    <source>
        <dbReference type="Pfam" id="PF12090"/>
    </source>
</evidence>
<evidence type="ECO:0000313" key="4">
    <source>
        <dbReference type="Proteomes" id="UP000749646"/>
    </source>
</evidence>
<feature type="domain" description="Spt20-like SEP" evidence="2">
    <location>
        <begin position="131"/>
        <end position="265"/>
    </location>
</feature>
<feature type="region of interest" description="Disordered" evidence="1">
    <location>
        <begin position="1"/>
        <end position="64"/>
    </location>
</feature>
<dbReference type="AlphaFoldDB" id="A0A9P6M986"/>
<keyword evidence="4" id="KW-1185">Reference proteome</keyword>
<gene>
    <name evidence="3" type="primary">SPT20</name>
    <name evidence="3" type="ORF">BGZ65_003546</name>
</gene>
<comment type="caution">
    <text evidence="3">The sequence shown here is derived from an EMBL/GenBank/DDBJ whole genome shotgun (WGS) entry which is preliminary data.</text>
</comment>
<dbReference type="GO" id="GO:0006357">
    <property type="term" value="P:regulation of transcription by RNA polymerase II"/>
    <property type="evidence" value="ECO:0007669"/>
    <property type="project" value="TreeGrafter"/>
</dbReference>
<feature type="region of interest" description="Disordered" evidence="1">
    <location>
        <begin position="276"/>
        <end position="300"/>
    </location>
</feature>
<dbReference type="OrthoDB" id="1932706at2759"/>
<name>A0A9P6M986_9FUNG</name>
<feature type="non-terminal residue" evidence="3">
    <location>
        <position position="505"/>
    </location>
</feature>
<accession>A0A9P6M986</accession>